<proteinExistence type="predicted"/>
<accession>A0A183SFI7</accession>
<sequence length="138" mass="15148">MRKMQDTWMIREAEEIQGSVPDCSSAISNAAIDRLRQVDMNNDLDLLHYLPETIRAVQQISSSKAPGLDAIPPEVYKHGGPRLMADLTTLFQEMWRQGQVPQSISTNGRGPGNLVMITEASRCSTSSGRSSPASFSIV</sequence>
<evidence type="ECO:0000313" key="3">
    <source>
        <dbReference type="WBParaSite" id="SSLN_0000308501-mRNA-1"/>
    </source>
</evidence>
<evidence type="ECO:0000313" key="1">
    <source>
        <dbReference type="EMBL" id="VDL89370.1"/>
    </source>
</evidence>
<dbReference type="OrthoDB" id="407509at2759"/>
<dbReference type="Proteomes" id="UP000275846">
    <property type="component" value="Unassembled WGS sequence"/>
</dbReference>
<keyword evidence="2" id="KW-1185">Reference proteome</keyword>
<dbReference type="WBParaSite" id="SSLN_0000308501-mRNA-1">
    <property type="protein sequence ID" value="SSLN_0000308501-mRNA-1"/>
    <property type="gene ID" value="SSLN_0000308501"/>
</dbReference>
<reference evidence="1 2" key="2">
    <citation type="submission" date="2018-11" db="EMBL/GenBank/DDBJ databases">
        <authorList>
            <consortium name="Pathogen Informatics"/>
        </authorList>
    </citation>
    <scope>NUCLEOTIDE SEQUENCE [LARGE SCALE GENOMIC DNA]</scope>
    <source>
        <strain evidence="1 2">NST_G2</strain>
    </source>
</reference>
<reference evidence="3" key="1">
    <citation type="submission" date="2016-06" db="UniProtKB">
        <authorList>
            <consortium name="WormBaseParasite"/>
        </authorList>
    </citation>
    <scope>IDENTIFICATION</scope>
</reference>
<gene>
    <name evidence="1" type="ORF">SSLN_LOCUS2985</name>
</gene>
<dbReference type="EMBL" id="UYSU01032395">
    <property type="protein sequence ID" value="VDL89370.1"/>
    <property type="molecule type" value="Genomic_DNA"/>
</dbReference>
<evidence type="ECO:0000313" key="2">
    <source>
        <dbReference type="Proteomes" id="UP000275846"/>
    </source>
</evidence>
<organism evidence="3">
    <name type="scientific">Schistocephalus solidus</name>
    <name type="common">Tapeworm</name>
    <dbReference type="NCBI Taxonomy" id="70667"/>
    <lineage>
        <taxon>Eukaryota</taxon>
        <taxon>Metazoa</taxon>
        <taxon>Spiralia</taxon>
        <taxon>Lophotrochozoa</taxon>
        <taxon>Platyhelminthes</taxon>
        <taxon>Cestoda</taxon>
        <taxon>Eucestoda</taxon>
        <taxon>Diphyllobothriidea</taxon>
        <taxon>Diphyllobothriidae</taxon>
        <taxon>Schistocephalus</taxon>
    </lineage>
</organism>
<protein>
    <submittedName>
        <fullName evidence="3">Reverse transcriptase domain-containing protein</fullName>
    </submittedName>
</protein>
<name>A0A183SFI7_SCHSO</name>
<dbReference type="AlphaFoldDB" id="A0A183SFI7"/>